<gene>
    <name evidence="12" type="ORF">BJ508DRAFT_413643</name>
</gene>
<evidence type="ECO:0000256" key="9">
    <source>
        <dbReference type="PIRSR" id="PIRSR001529-2"/>
    </source>
</evidence>
<feature type="binding site" evidence="9">
    <location>
        <begin position="351"/>
        <end position="354"/>
    </location>
    <ligand>
        <name>ATP</name>
        <dbReference type="ChEBI" id="CHEBI:30616"/>
    </ligand>
</feature>
<dbReference type="OrthoDB" id="10264585at2759"/>
<feature type="binding site" evidence="9">
    <location>
        <begin position="435"/>
        <end position="438"/>
    </location>
    <ligand>
        <name>ATP</name>
        <dbReference type="ChEBI" id="CHEBI:30616"/>
    </ligand>
</feature>
<evidence type="ECO:0000256" key="2">
    <source>
        <dbReference type="ARBA" id="ARBA00022598"/>
    </source>
</evidence>
<protein>
    <recommendedName>
        <fullName evidence="1">serine--tRNA ligase</fullName>
        <ecNumber evidence="1">6.1.1.11</ecNumber>
    </recommendedName>
    <alternativeName>
        <fullName evidence="6">Seryl-tRNA synthetase</fullName>
    </alternativeName>
    <alternativeName>
        <fullName evidence="7">Seryl-tRNA(Ser) synthetase</fullName>
    </alternativeName>
</protein>
<dbReference type="NCBIfam" id="TIGR00414">
    <property type="entry name" value="serS"/>
    <property type="match status" value="1"/>
</dbReference>
<keyword evidence="2" id="KW-0436">Ligase</keyword>
<dbReference type="EMBL" id="ML119666">
    <property type="protein sequence ID" value="RPA83247.1"/>
    <property type="molecule type" value="Genomic_DNA"/>
</dbReference>
<dbReference type="GO" id="GO:0004828">
    <property type="term" value="F:serine-tRNA ligase activity"/>
    <property type="evidence" value="ECO:0007669"/>
    <property type="project" value="UniProtKB-EC"/>
</dbReference>
<accession>A0A3N4ICR8</accession>
<organism evidence="12 13">
    <name type="scientific">Ascobolus immersus RN42</name>
    <dbReference type="NCBI Taxonomy" id="1160509"/>
    <lineage>
        <taxon>Eukaryota</taxon>
        <taxon>Fungi</taxon>
        <taxon>Dikarya</taxon>
        <taxon>Ascomycota</taxon>
        <taxon>Pezizomycotina</taxon>
        <taxon>Pezizomycetes</taxon>
        <taxon>Pezizales</taxon>
        <taxon>Ascobolaceae</taxon>
        <taxon>Ascobolus</taxon>
    </lineage>
</organism>
<dbReference type="InterPro" id="IPR002314">
    <property type="entry name" value="aa-tRNA-synt_IIb"/>
</dbReference>
<dbReference type="GO" id="GO:0005524">
    <property type="term" value="F:ATP binding"/>
    <property type="evidence" value="ECO:0007669"/>
    <property type="project" value="UniProtKB-KW"/>
</dbReference>
<evidence type="ECO:0000259" key="11">
    <source>
        <dbReference type="PROSITE" id="PS50862"/>
    </source>
</evidence>
<evidence type="ECO:0000256" key="8">
    <source>
        <dbReference type="PIRSR" id="PIRSR001529-1"/>
    </source>
</evidence>
<dbReference type="InterPro" id="IPR045864">
    <property type="entry name" value="aa-tRNA-synth_II/BPL/LPL"/>
</dbReference>
<dbReference type="STRING" id="1160509.A0A3N4ICR8"/>
<dbReference type="InterPro" id="IPR006195">
    <property type="entry name" value="aa-tRNA-synth_II"/>
</dbReference>
<reference evidence="12 13" key="1">
    <citation type="journal article" date="2018" name="Nat. Ecol. Evol.">
        <title>Pezizomycetes genomes reveal the molecular basis of ectomycorrhizal truffle lifestyle.</title>
        <authorList>
            <person name="Murat C."/>
            <person name="Payen T."/>
            <person name="Noel B."/>
            <person name="Kuo A."/>
            <person name="Morin E."/>
            <person name="Chen J."/>
            <person name="Kohler A."/>
            <person name="Krizsan K."/>
            <person name="Balestrini R."/>
            <person name="Da Silva C."/>
            <person name="Montanini B."/>
            <person name="Hainaut M."/>
            <person name="Levati E."/>
            <person name="Barry K.W."/>
            <person name="Belfiori B."/>
            <person name="Cichocki N."/>
            <person name="Clum A."/>
            <person name="Dockter R.B."/>
            <person name="Fauchery L."/>
            <person name="Guy J."/>
            <person name="Iotti M."/>
            <person name="Le Tacon F."/>
            <person name="Lindquist E.A."/>
            <person name="Lipzen A."/>
            <person name="Malagnac F."/>
            <person name="Mello A."/>
            <person name="Molinier V."/>
            <person name="Miyauchi S."/>
            <person name="Poulain J."/>
            <person name="Riccioni C."/>
            <person name="Rubini A."/>
            <person name="Sitrit Y."/>
            <person name="Splivallo R."/>
            <person name="Traeger S."/>
            <person name="Wang M."/>
            <person name="Zifcakova L."/>
            <person name="Wipf D."/>
            <person name="Zambonelli A."/>
            <person name="Paolocci F."/>
            <person name="Nowrousian M."/>
            <person name="Ottonello S."/>
            <person name="Baldrian P."/>
            <person name="Spatafora J.W."/>
            <person name="Henrissat B."/>
            <person name="Nagy L.G."/>
            <person name="Aury J.M."/>
            <person name="Wincker P."/>
            <person name="Grigoriev I.V."/>
            <person name="Bonfante P."/>
            <person name="Martin F.M."/>
        </authorList>
    </citation>
    <scope>NUCLEOTIDE SEQUENCE [LARGE SCALE GENOMIC DNA]</scope>
    <source>
        <strain evidence="12 13">RN42</strain>
    </source>
</reference>
<dbReference type="Pfam" id="PF02403">
    <property type="entry name" value="Seryl_tRNA_N"/>
    <property type="match status" value="1"/>
</dbReference>
<evidence type="ECO:0000256" key="4">
    <source>
        <dbReference type="ARBA" id="ARBA00022840"/>
    </source>
</evidence>
<evidence type="ECO:0000313" key="12">
    <source>
        <dbReference type="EMBL" id="RPA83247.1"/>
    </source>
</evidence>
<dbReference type="EC" id="6.1.1.11" evidence="1"/>
<feature type="binding site" evidence="8">
    <location>
        <position position="358"/>
    </location>
    <ligand>
        <name>L-serine</name>
        <dbReference type="ChEBI" id="CHEBI:33384"/>
    </ligand>
</feature>
<dbReference type="Gene3D" id="3.30.930.10">
    <property type="entry name" value="Bira Bifunctional Protein, Domain 2"/>
    <property type="match status" value="1"/>
</dbReference>
<proteinExistence type="predicted"/>
<evidence type="ECO:0000313" key="13">
    <source>
        <dbReference type="Proteomes" id="UP000275078"/>
    </source>
</evidence>
<dbReference type="AlphaFoldDB" id="A0A3N4ICR8"/>
<feature type="binding site" evidence="8">
    <location>
        <position position="473"/>
    </location>
    <ligand>
        <name>L-serine</name>
        <dbReference type="ChEBI" id="CHEBI:33384"/>
    </ligand>
</feature>
<keyword evidence="13" id="KW-1185">Reference proteome</keyword>
<evidence type="ECO:0000256" key="1">
    <source>
        <dbReference type="ARBA" id="ARBA00012840"/>
    </source>
</evidence>
<dbReference type="InterPro" id="IPR010978">
    <property type="entry name" value="tRNA-bd_arm"/>
</dbReference>
<keyword evidence="5 12" id="KW-0030">Aminoacyl-tRNA synthetase</keyword>
<dbReference type="PRINTS" id="PR00981">
    <property type="entry name" value="TRNASYNTHSER"/>
</dbReference>
<dbReference type="GO" id="GO:0006434">
    <property type="term" value="P:seryl-tRNA aminoacylation"/>
    <property type="evidence" value="ECO:0007669"/>
    <property type="project" value="InterPro"/>
</dbReference>
<feature type="site" description="Important for serine binding" evidence="8">
    <location>
        <position position="475"/>
    </location>
</feature>
<evidence type="ECO:0000256" key="10">
    <source>
        <dbReference type="SAM" id="Coils"/>
    </source>
</evidence>
<feature type="binding site" evidence="8">
    <location>
        <position position="335"/>
    </location>
    <ligand>
        <name>L-serine</name>
        <dbReference type="ChEBI" id="CHEBI:33384"/>
    </ligand>
</feature>
<dbReference type="UniPathway" id="UPA00906">
    <property type="reaction ID" value="UER00895"/>
</dbReference>
<dbReference type="Proteomes" id="UP000275078">
    <property type="component" value="Unassembled WGS sequence"/>
</dbReference>
<feature type="binding site" evidence="9">
    <location>
        <begin position="335"/>
        <end position="337"/>
    </location>
    <ligand>
        <name>ATP</name>
        <dbReference type="ChEBI" id="CHEBI:30616"/>
    </ligand>
</feature>
<dbReference type="Pfam" id="PF00587">
    <property type="entry name" value="tRNA-synt_2b"/>
    <property type="match status" value="1"/>
</dbReference>
<evidence type="ECO:0000256" key="7">
    <source>
        <dbReference type="ARBA" id="ARBA00034892"/>
    </source>
</evidence>
<evidence type="ECO:0000256" key="6">
    <source>
        <dbReference type="ARBA" id="ARBA00031113"/>
    </source>
</evidence>
<dbReference type="Gene3D" id="1.10.287.40">
    <property type="entry name" value="Serine-tRNA synthetase, tRNA binding domain"/>
    <property type="match status" value="1"/>
</dbReference>
<evidence type="ECO:0000256" key="3">
    <source>
        <dbReference type="ARBA" id="ARBA00022741"/>
    </source>
</evidence>
<evidence type="ECO:0000256" key="5">
    <source>
        <dbReference type="ARBA" id="ARBA00023146"/>
    </source>
</evidence>
<keyword evidence="4 9" id="KW-0067">ATP-binding</keyword>
<keyword evidence="10" id="KW-0175">Coiled coil</keyword>
<dbReference type="InterPro" id="IPR015866">
    <property type="entry name" value="Ser-tRNA-synth_1_N"/>
</dbReference>
<name>A0A3N4ICR8_ASCIM</name>
<feature type="domain" description="Aminoacyl-transfer RNA synthetases class-II family profile" evidence="11">
    <location>
        <begin position="203"/>
        <end position="504"/>
    </location>
</feature>
<keyword evidence="3" id="KW-0547">Nucleotide-binding</keyword>
<dbReference type="SUPFAM" id="SSF55681">
    <property type="entry name" value="Class II aaRS and biotin synthetases"/>
    <property type="match status" value="1"/>
</dbReference>
<dbReference type="PROSITE" id="PS50862">
    <property type="entry name" value="AA_TRNA_LIGASE_II"/>
    <property type="match status" value="1"/>
</dbReference>
<dbReference type="InterPro" id="IPR042103">
    <property type="entry name" value="SerRS_1_N_sf"/>
</dbReference>
<dbReference type="PIRSF" id="PIRSF001529">
    <property type="entry name" value="Ser-tRNA-synth_IIa"/>
    <property type="match status" value="1"/>
</dbReference>
<feature type="binding site" evidence="8">
    <location>
        <position position="304"/>
    </location>
    <ligand>
        <name>L-serine</name>
        <dbReference type="ChEBI" id="CHEBI:33384"/>
    </ligand>
</feature>
<dbReference type="PANTHER" id="PTHR11778">
    <property type="entry name" value="SERYL-TRNA SYNTHETASE"/>
    <property type="match status" value="1"/>
</dbReference>
<dbReference type="InterPro" id="IPR002317">
    <property type="entry name" value="Ser-tRNA-ligase_type_1"/>
</dbReference>
<dbReference type="SUPFAM" id="SSF46589">
    <property type="entry name" value="tRNA-binding arm"/>
    <property type="match status" value="1"/>
</dbReference>
<sequence length="522" mass="57578">MSFALRLQRPRWTCFTCRQTTLPKRLHPIASSLRTFKSAIPPTEPPPPTAPKPQINIKSITQNVDLHTNNCLSRNYKSLASHPPTIANLYSEWITLQLSLRTSRERHNLLSGRLRSASPLLDTDTPAADPAESRAAIIAEARALKDQIAEVEVKEKQLQDEMKQLALALPNTTHPSTPSKEPRLLHYINPHLSPAHLGNDPADAKTHTQIGQELELLDFSSASTVSGWGWYYLLNDAVLLEQALIQYALQEARKAGFTLVAPPSMVYSHMASACGFRPRDQNDEQQIYAIEKKEGKAGHVLAGTAEIPLAGMLADTTVLEEQLPRKVVGVSRCYRAEAGARGVESKGLYRVHEFTKVELFAWAPPPAEGETSNPVAEKIFDDILSLQERILSGLGLHCRVLEMPATDLGASAHRKIDIEAYIPSRHSTSDGPWGEVSSLSNCTDYQARRLATKVKRTKGVEKGSATGFAWTLNGTALAVPRVLVALLENGYSKGRDGVGRVRVPEVLQKWVGREWIEGAQRK</sequence>
<feature type="coiled-coil region" evidence="10">
    <location>
        <begin position="134"/>
        <end position="168"/>
    </location>
</feature>